<dbReference type="PROSITE" id="PS51273">
    <property type="entry name" value="GATASE_TYPE_1"/>
    <property type="match status" value="1"/>
</dbReference>
<dbReference type="InterPro" id="IPR017926">
    <property type="entry name" value="GATASE"/>
</dbReference>
<keyword evidence="3 9" id="KW-0436">Ligase</keyword>
<comment type="activity regulation">
    <text evidence="9">Allosterically activated by GTP, when glutamine is the substrate; GTP has no effect on the reaction when ammonia is the substrate. The allosteric effector GTP functions by stabilizing the protein conformation that binds the tetrahedral intermediate(s) formed during glutamine hydrolysis. Inhibited by the product CTP, via allosteric rather than competitive inhibition.</text>
</comment>
<proteinExistence type="inferred from homology"/>
<feature type="binding site" evidence="9">
    <location>
        <begin position="381"/>
        <end position="384"/>
    </location>
    <ligand>
        <name>L-glutamine</name>
        <dbReference type="ChEBI" id="CHEBI:58359"/>
    </ligand>
</feature>
<dbReference type="SUPFAM" id="SSF52540">
    <property type="entry name" value="P-loop containing nucleoside triphosphate hydrolases"/>
    <property type="match status" value="1"/>
</dbReference>
<keyword evidence="5 9" id="KW-0067">ATP-binding</keyword>
<dbReference type="GO" id="GO:0003883">
    <property type="term" value="F:CTP synthase activity"/>
    <property type="evidence" value="ECO:0007669"/>
    <property type="project" value="UniProtKB-EC"/>
</dbReference>
<feature type="binding site" evidence="9">
    <location>
        <position position="404"/>
    </location>
    <ligand>
        <name>L-glutamine</name>
        <dbReference type="ChEBI" id="CHEBI:58359"/>
    </ligand>
</feature>
<comment type="catalytic activity">
    <reaction evidence="8 9">
        <text>UTP + L-glutamine + ATP + H2O = CTP + L-glutamate + ADP + phosphate + 2 H(+)</text>
        <dbReference type="Rhea" id="RHEA:26426"/>
        <dbReference type="ChEBI" id="CHEBI:15377"/>
        <dbReference type="ChEBI" id="CHEBI:15378"/>
        <dbReference type="ChEBI" id="CHEBI:29985"/>
        <dbReference type="ChEBI" id="CHEBI:30616"/>
        <dbReference type="ChEBI" id="CHEBI:37563"/>
        <dbReference type="ChEBI" id="CHEBI:43474"/>
        <dbReference type="ChEBI" id="CHEBI:46398"/>
        <dbReference type="ChEBI" id="CHEBI:58359"/>
        <dbReference type="ChEBI" id="CHEBI:456216"/>
        <dbReference type="EC" id="6.3.4.2"/>
    </reaction>
</comment>
<dbReference type="HAMAP" id="MF_01227">
    <property type="entry name" value="PyrG"/>
    <property type="match status" value="1"/>
</dbReference>
<feature type="binding site" evidence="9">
    <location>
        <position position="13"/>
    </location>
    <ligand>
        <name>CTP</name>
        <dbReference type="ChEBI" id="CHEBI:37563"/>
        <note>allosteric inhibitor</note>
    </ligand>
</feature>
<evidence type="ECO:0000256" key="3">
    <source>
        <dbReference type="ARBA" id="ARBA00022598"/>
    </source>
</evidence>
<evidence type="ECO:0000256" key="6">
    <source>
        <dbReference type="ARBA" id="ARBA00022962"/>
    </source>
</evidence>
<comment type="catalytic activity">
    <reaction evidence="9">
        <text>L-glutamine + H2O = L-glutamate + NH4(+)</text>
        <dbReference type="Rhea" id="RHEA:15889"/>
        <dbReference type="ChEBI" id="CHEBI:15377"/>
        <dbReference type="ChEBI" id="CHEBI:28938"/>
        <dbReference type="ChEBI" id="CHEBI:29985"/>
        <dbReference type="ChEBI" id="CHEBI:58359"/>
    </reaction>
</comment>
<evidence type="ECO:0000313" key="13">
    <source>
        <dbReference type="Proteomes" id="UP001198571"/>
    </source>
</evidence>
<dbReference type="EMBL" id="JACDXX010000009">
    <property type="protein sequence ID" value="MCB5410626.1"/>
    <property type="molecule type" value="Genomic_DNA"/>
</dbReference>
<keyword evidence="6 9" id="KW-0315">Glutamine amidotransferase</keyword>
<dbReference type="CDD" id="cd03113">
    <property type="entry name" value="CTPS_N"/>
    <property type="match status" value="1"/>
</dbReference>
<dbReference type="PANTHER" id="PTHR11550">
    <property type="entry name" value="CTP SYNTHASE"/>
    <property type="match status" value="1"/>
</dbReference>
<dbReference type="Proteomes" id="UP001198571">
    <property type="component" value="Unassembled WGS sequence"/>
</dbReference>
<feature type="binding site" evidence="9">
    <location>
        <position position="474"/>
    </location>
    <ligand>
        <name>L-glutamine</name>
        <dbReference type="ChEBI" id="CHEBI:58359"/>
    </ligand>
</feature>
<evidence type="ECO:0000259" key="10">
    <source>
        <dbReference type="Pfam" id="PF00117"/>
    </source>
</evidence>
<feature type="active site" evidence="9">
    <location>
        <position position="519"/>
    </location>
</feature>
<feature type="binding site" evidence="9">
    <location>
        <position position="222"/>
    </location>
    <ligand>
        <name>UTP</name>
        <dbReference type="ChEBI" id="CHEBI:46398"/>
    </ligand>
</feature>
<feature type="domain" description="CTP synthase N-terminal" evidence="11">
    <location>
        <begin position="3"/>
        <end position="264"/>
    </location>
</feature>
<feature type="domain" description="Glutamine amidotransferase" evidence="10">
    <location>
        <begin position="302"/>
        <end position="538"/>
    </location>
</feature>
<feature type="binding site" evidence="9">
    <location>
        <position position="71"/>
    </location>
    <ligand>
        <name>ATP</name>
        <dbReference type="ChEBI" id="CHEBI:30616"/>
    </ligand>
</feature>
<feature type="region of interest" description="Amidoligase domain" evidence="9">
    <location>
        <begin position="1"/>
        <end position="265"/>
    </location>
</feature>
<feature type="binding site" evidence="9">
    <location>
        <begin position="186"/>
        <end position="191"/>
    </location>
    <ligand>
        <name>CTP</name>
        <dbReference type="ChEBI" id="CHEBI:37563"/>
        <note>allosteric inhibitor</note>
    </ligand>
</feature>
<dbReference type="NCBIfam" id="NF003792">
    <property type="entry name" value="PRK05380.1"/>
    <property type="match status" value="1"/>
</dbReference>
<evidence type="ECO:0000313" key="12">
    <source>
        <dbReference type="EMBL" id="MCB5410626.1"/>
    </source>
</evidence>
<dbReference type="RefSeq" id="WP_226935681.1">
    <property type="nucleotide sequence ID" value="NZ_JACDXX010000009.1"/>
</dbReference>
<comment type="pathway">
    <text evidence="1 9">Pyrimidine metabolism; CTP biosynthesis via de novo pathway; CTP from UDP: step 2/2.</text>
</comment>
<keyword evidence="13" id="KW-1185">Reference proteome</keyword>
<evidence type="ECO:0000256" key="5">
    <source>
        <dbReference type="ARBA" id="ARBA00022840"/>
    </source>
</evidence>
<keyword evidence="4 9" id="KW-0547">Nucleotide-binding</keyword>
<comment type="catalytic activity">
    <reaction evidence="9">
        <text>UTP + NH4(+) + ATP = CTP + ADP + phosphate + 2 H(+)</text>
        <dbReference type="Rhea" id="RHEA:16597"/>
        <dbReference type="ChEBI" id="CHEBI:15378"/>
        <dbReference type="ChEBI" id="CHEBI:28938"/>
        <dbReference type="ChEBI" id="CHEBI:30616"/>
        <dbReference type="ChEBI" id="CHEBI:37563"/>
        <dbReference type="ChEBI" id="CHEBI:43474"/>
        <dbReference type="ChEBI" id="CHEBI:46398"/>
        <dbReference type="ChEBI" id="CHEBI:456216"/>
    </reaction>
</comment>
<comment type="similarity">
    <text evidence="2 9">Belongs to the CTP synthase family.</text>
</comment>
<organism evidence="12 13">
    <name type="scientific">Pseudogemmobacter faecipullorum</name>
    <dbReference type="NCBI Taxonomy" id="2755041"/>
    <lineage>
        <taxon>Bacteria</taxon>
        <taxon>Pseudomonadati</taxon>
        <taxon>Pseudomonadota</taxon>
        <taxon>Alphaproteobacteria</taxon>
        <taxon>Rhodobacterales</taxon>
        <taxon>Paracoccaceae</taxon>
        <taxon>Pseudogemmobacter</taxon>
    </lineage>
</organism>
<dbReference type="SUPFAM" id="SSF52317">
    <property type="entry name" value="Class I glutamine amidotransferase-like"/>
    <property type="match status" value="1"/>
</dbReference>
<keyword evidence="9" id="KW-0479">Metal-binding</keyword>
<evidence type="ECO:0000256" key="1">
    <source>
        <dbReference type="ARBA" id="ARBA00005171"/>
    </source>
</evidence>
<dbReference type="PANTHER" id="PTHR11550:SF0">
    <property type="entry name" value="CTP SYNTHASE-RELATED"/>
    <property type="match status" value="1"/>
</dbReference>
<feature type="binding site" evidence="9">
    <location>
        <position position="240"/>
    </location>
    <ligand>
        <name>ATP</name>
        <dbReference type="ChEBI" id="CHEBI:30616"/>
    </ligand>
</feature>
<dbReference type="InterPro" id="IPR017456">
    <property type="entry name" value="CTP_synthase_N"/>
</dbReference>
<gene>
    <name evidence="9" type="primary">pyrG</name>
    <name evidence="12" type="ORF">H0485_11535</name>
</gene>
<dbReference type="InterPro" id="IPR027417">
    <property type="entry name" value="P-loop_NTPase"/>
</dbReference>
<comment type="miscellaneous">
    <text evidence="9">CTPSs have evolved a hybrid strategy for distinguishing between UTP and CTP. The overlapping regions of the product feedback inhibitory and substrate sites recognize a common feature in both compounds, the triphosphate moiety. To differentiate isosteric substrate and product pyrimidine rings, an additional pocket far from the expected kinase/ligase catalytic site, specifically recognizes the cytosine and ribose portions of the product inhibitor.</text>
</comment>
<evidence type="ECO:0000256" key="4">
    <source>
        <dbReference type="ARBA" id="ARBA00022741"/>
    </source>
</evidence>
<sequence length="547" mass="60754">MARYIFITGGVVSSLGKGLASAALGALLQARGYTVRLRKLDPYLNVDPGTMSPFEHGEVFVTDDGAETDLDLGHYERFTGVSARMTDSISSGRIYSNVLENERRGDYLGKTIQVIPHVTNEIKDFLRIGEDEVDFMLCEIGGTVGDIEGLPFFEAIRQFIHERPRGECILMHLTLLPYLAASGELKTKPTQHSVKELQSIGLKPDVLVCRSEHPIPEREREKIALFCNVRPDAVIPAYDLKSIYGAPLAYHEAGLDTAVLNAFGIDPAPRPKLERWMDVMDRLTHAEGEVRVAVVGKYTQLEDAYKSIAEALTHGGMANRVRVKAEWIDSALFEKEDPAAYLESYDAILVPGGFGERGTEGKIKAAKFAREKGVPYLGICLGMQMAVIESARHMAGIEGAGSEEFDHEAGEKRFIPVVYHLKEWVQGNHKVRRKADDDKGGTMRLGAYTATLTEGSKVAQIYGGTVIEERHRHRYEVDTRYREELEKSGLVFSGMSPDGKLPEIVEVKDHPWFIGVQFHPELKSKPFAPHPLFADFIRAAMANGRLV</sequence>
<dbReference type="InterPro" id="IPR029062">
    <property type="entry name" value="Class_I_gatase-like"/>
</dbReference>
<dbReference type="Pfam" id="PF06418">
    <property type="entry name" value="CTP_synth_N"/>
    <property type="match status" value="1"/>
</dbReference>
<dbReference type="CDD" id="cd01746">
    <property type="entry name" value="GATase1_CTP_Synthase"/>
    <property type="match status" value="1"/>
</dbReference>
<evidence type="ECO:0000256" key="2">
    <source>
        <dbReference type="ARBA" id="ARBA00007533"/>
    </source>
</evidence>
<feature type="binding site" evidence="9">
    <location>
        <position position="353"/>
    </location>
    <ligand>
        <name>L-glutamine</name>
        <dbReference type="ChEBI" id="CHEBI:58359"/>
    </ligand>
</feature>
<dbReference type="EC" id="6.3.4.2" evidence="9"/>
<feature type="binding site" evidence="9">
    <location>
        <begin position="14"/>
        <end position="19"/>
    </location>
    <ligand>
        <name>ATP</name>
        <dbReference type="ChEBI" id="CHEBI:30616"/>
    </ligand>
</feature>
<evidence type="ECO:0000256" key="7">
    <source>
        <dbReference type="ARBA" id="ARBA00022975"/>
    </source>
</evidence>
<evidence type="ECO:0000259" key="11">
    <source>
        <dbReference type="Pfam" id="PF06418"/>
    </source>
</evidence>
<dbReference type="Gene3D" id="3.40.50.880">
    <property type="match status" value="1"/>
</dbReference>
<protein>
    <recommendedName>
        <fullName evidence="9">CTP synthase</fullName>
        <ecNumber evidence="9">6.3.4.2</ecNumber>
    </recommendedName>
    <alternativeName>
        <fullName evidence="9">Cytidine 5'-triphosphate synthase</fullName>
    </alternativeName>
    <alternativeName>
        <fullName evidence="9">Cytidine triphosphate synthetase</fullName>
        <shortName evidence="9">CTP synthetase</shortName>
        <shortName evidence="9">CTPS</shortName>
    </alternativeName>
    <alternativeName>
        <fullName evidence="9">UTP--ammonia ligase</fullName>
    </alternativeName>
</protein>
<feature type="binding site" evidence="9">
    <location>
        <position position="222"/>
    </location>
    <ligand>
        <name>CTP</name>
        <dbReference type="ChEBI" id="CHEBI:37563"/>
        <note>allosteric inhibitor</note>
    </ligand>
</feature>
<feature type="binding site" evidence="9">
    <location>
        <begin position="186"/>
        <end position="191"/>
    </location>
    <ligand>
        <name>UTP</name>
        <dbReference type="ChEBI" id="CHEBI:46398"/>
    </ligand>
</feature>
<comment type="caution">
    <text evidence="12">The sequence shown here is derived from an EMBL/GenBank/DDBJ whole genome shotgun (WGS) entry which is preliminary data.</text>
</comment>
<feature type="active site" description="Nucleophile; for glutamine hydrolysis" evidence="9">
    <location>
        <position position="380"/>
    </location>
</feature>
<comment type="subunit">
    <text evidence="9">Homotetramer.</text>
</comment>
<keyword evidence="9" id="KW-0460">Magnesium</keyword>
<feature type="active site" evidence="9">
    <location>
        <position position="521"/>
    </location>
</feature>
<keyword evidence="7 9" id="KW-0665">Pyrimidine biosynthesis</keyword>
<evidence type="ECO:0000256" key="9">
    <source>
        <dbReference type="HAMAP-Rule" id="MF_01227"/>
    </source>
</evidence>
<dbReference type="InterPro" id="IPR004468">
    <property type="entry name" value="CTP_synthase"/>
</dbReference>
<comment type="caution">
    <text evidence="9">Lacks conserved residue(s) required for the propagation of feature annotation.</text>
</comment>
<dbReference type="NCBIfam" id="TIGR00337">
    <property type="entry name" value="PyrG"/>
    <property type="match status" value="1"/>
</dbReference>
<feature type="binding site" evidence="9">
    <location>
        <begin position="146"/>
        <end position="148"/>
    </location>
    <ligand>
        <name>CTP</name>
        <dbReference type="ChEBI" id="CHEBI:37563"/>
        <note>allosteric inhibitor</note>
    </ligand>
</feature>
<feature type="binding site" evidence="9">
    <location>
        <position position="139"/>
    </location>
    <ligand>
        <name>Mg(2+)</name>
        <dbReference type="ChEBI" id="CHEBI:18420"/>
    </ligand>
</feature>
<dbReference type="InterPro" id="IPR033828">
    <property type="entry name" value="GATase1_CTP_Synthase"/>
</dbReference>
<comment type="function">
    <text evidence="9">Catalyzes the ATP-dependent amination of UTP to CTP with either L-glutamine or ammonia as the source of nitrogen. Regulates intracellular CTP levels through interactions with the four ribonucleotide triphosphates.</text>
</comment>
<feature type="binding site" evidence="9">
    <location>
        <position position="13"/>
    </location>
    <ligand>
        <name>UTP</name>
        <dbReference type="ChEBI" id="CHEBI:46398"/>
    </ligand>
</feature>
<evidence type="ECO:0000256" key="8">
    <source>
        <dbReference type="ARBA" id="ARBA00047781"/>
    </source>
</evidence>
<name>A0ABS8CMK0_9RHOB</name>
<accession>A0ABS8CMK0</accession>
<feature type="binding site" evidence="9">
    <location>
        <position position="71"/>
    </location>
    <ligand>
        <name>Mg(2+)</name>
        <dbReference type="ChEBI" id="CHEBI:18420"/>
    </ligand>
</feature>
<reference evidence="12 13" key="1">
    <citation type="submission" date="2020-07" db="EMBL/GenBank/DDBJ databases">
        <title>Pseudogemmobacter sp. nov., isolated from poultry manure in Taiwan.</title>
        <authorList>
            <person name="Lin S.-Y."/>
            <person name="Tang Y.-S."/>
            <person name="Young C.-C."/>
        </authorList>
    </citation>
    <scope>NUCLEOTIDE SEQUENCE [LARGE SCALE GENOMIC DNA]</scope>
    <source>
        <strain evidence="12 13">CC-YST710</strain>
    </source>
</reference>
<dbReference type="Gene3D" id="3.40.50.300">
    <property type="entry name" value="P-loop containing nucleotide triphosphate hydrolases"/>
    <property type="match status" value="1"/>
</dbReference>
<dbReference type="Pfam" id="PF00117">
    <property type="entry name" value="GATase"/>
    <property type="match status" value="1"/>
</dbReference>